<accession>A0A7W7T7G1</accession>
<evidence type="ECO:0000313" key="2">
    <source>
        <dbReference type="Proteomes" id="UP000542674"/>
    </source>
</evidence>
<dbReference type="RefSeq" id="WP_184673091.1">
    <property type="nucleotide sequence ID" value="NZ_BAABAI010000041.1"/>
</dbReference>
<organism evidence="1 2">
    <name type="scientific">Saccharothrix violaceirubra</name>
    <dbReference type="NCBI Taxonomy" id="413306"/>
    <lineage>
        <taxon>Bacteria</taxon>
        <taxon>Bacillati</taxon>
        <taxon>Actinomycetota</taxon>
        <taxon>Actinomycetes</taxon>
        <taxon>Pseudonocardiales</taxon>
        <taxon>Pseudonocardiaceae</taxon>
        <taxon>Saccharothrix</taxon>
    </lineage>
</organism>
<evidence type="ECO:0000313" key="1">
    <source>
        <dbReference type="EMBL" id="MBB4967973.1"/>
    </source>
</evidence>
<proteinExistence type="predicted"/>
<name>A0A7W7T7G1_9PSEU</name>
<protein>
    <submittedName>
        <fullName evidence="1">Uncharacterized protein</fullName>
    </submittedName>
</protein>
<comment type="caution">
    <text evidence="1">The sequence shown here is derived from an EMBL/GenBank/DDBJ whole genome shotgun (WGS) entry which is preliminary data.</text>
</comment>
<reference evidence="1 2" key="1">
    <citation type="submission" date="2020-08" db="EMBL/GenBank/DDBJ databases">
        <title>Sequencing the genomes of 1000 actinobacteria strains.</title>
        <authorList>
            <person name="Klenk H.-P."/>
        </authorList>
    </citation>
    <scope>NUCLEOTIDE SEQUENCE [LARGE SCALE GENOMIC DNA]</scope>
    <source>
        <strain evidence="1 2">DSM 45084</strain>
    </source>
</reference>
<sequence length="271" mass="29100">MSDPWGDSVRELLYTDFDGQSVDDPDEVINAAFDDGRYVARVAPLTDLLAAPEASAYDRFLACCALTTWGEPAGYQAVVDAAASPGEVVWRDELIDRKYSVDETFAHLAHAVGASEDFAVAKGTEPARLTALRALLRVSDTEYFDWRLAHALDARVLPFVADDVASAVRQGIHTLTEGPRPSFDLAAQSADLAAAVTPYDERLAVALGGDLMRVDTSPSVLLRLVAIVARGTGPVSLRYADYLASVANDEVRCALSDALARRARESSTQAP</sequence>
<dbReference type="EMBL" id="JACHJS010000001">
    <property type="protein sequence ID" value="MBB4967973.1"/>
    <property type="molecule type" value="Genomic_DNA"/>
</dbReference>
<dbReference type="Proteomes" id="UP000542674">
    <property type="component" value="Unassembled WGS sequence"/>
</dbReference>
<dbReference type="AlphaFoldDB" id="A0A7W7T7G1"/>
<keyword evidence="2" id="KW-1185">Reference proteome</keyword>
<gene>
    <name evidence="1" type="ORF">F4559_005332</name>
</gene>